<dbReference type="InterPro" id="IPR057678">
    <property type="entry name" value="DUF7918"/>
</dbReference>
<proteinExistence type="predicted"/>
<accession>A0AAN6XTE6</accession>
<feature type="region of interest" description="Disordered" evidence="1">
    <location>
        <begin position="270"/>
        <end position="303"/>
    </location>
</feature>
<dbReference type="Pfam" id="PF25534">
    <property type="entry name" value="DUF7918"/>
    <property type="match status" value="1"/>
</dbReference>
<sequence>MAVIDAYDKLEVTVEIDARTAREHESPDHRQQGDVINDGYTITDFNHEADHLYFRVEIDGFSGGPGKSDEGWYKRAITPWDQVIHSFYYQQTAEDDEPDQYNFIFQSLEVEDKRHLTETRVEEDRRIAEDLGTIKVCCFYAKKNNEDTGDRSSMPEPHNLNNLPLIAEGALDGRYIDCYTRLDRCYARAGGRHCKYNPVSFHDPKKSPFAILSSASLIQELGNAAISRAPNKSERTTIADAVDRMKNAEARHNLTELLQRYPNLAIEQGIIKTDRDRRGTSTQASSSSPNYRTPSRAPSSTPY</sequence>
<evidence type="ECO:0000256" key="1">
    <source>
        <dbReference type="SAM" id="MobiDB-lite"/>
    </source>
</evidence>
<feature type="compositionally biased region" description="Polar residues" evidence="1">
    <location>
        <begin position="280"/>
        <end position="303"/>
    </location>
</feature>
<feature type="domain" description="DUF7918" evidence="2">
    <location>
        <begin position="44"/>
        <end position="211"/>
    </location>
</feature>
<reference evidence="3" key="1">
    <citation type="journal article" date="2023" name="Mol. Phylogenet. Evol.">
        <title>Genome-scale phylogeny and comparative genomics of the fungal order Sordariales.</title>
        <authorList>
            <person name="Hensen N."/>
            <person name="Bonometti L."/>
            <person name="Westerberg I."/>
            <person name="Brannstrom I.O."/>
            <person name="Guillou S."/>
            <person name="Cros-Aarteil S."/>
            <person name="Calhoun S."/>
            <person name="Haridas S."/>
            <person name="Kuo A."/>
            <person name="Mondo S."/>
            <person name="Pangilinan J."/>
            <person name="Riley R."/>
            <person name="LaButti K."/>
            <person name="Andreopoulos B."/>
            <person name="Lipzen A."/>
            <person name="Chen C."/>
            <person name="Yan M."/>
            <person name="Daum C."/>
            <person name="Ng V."/>
            <person name="Clum A."/>
            <person name="Steindorff A."/>
            <person name="Ohm R.A."/>
            <person name="Martin F."/>
            <person name="Silar P."/>
            <person name="Natvig D.O."/>
            <person name="Lalanne C."/>
            <person name="Gautier V."/>
            <person name="Ament-Velasquez S.L."/>
            <person name="Kruys A."/>
            <person name="Hutchinson M.I."/>
            <person name="Powell A.J."/>
            <person name="Barry K."/>
            <person name="Miller A.N."/>
            <person name="Grigoriev I.V."/>
            <person name="Debuchy R."/>
            <person name="Gladieux P."/>
            <person name="Hiltunen Thoren M."/>
            <person name="Johannesson H."/>
        </authorList>
    </citation>
    <scope>NUCLEOTIDE SEQUENCE</scope>
    <source>
        <strain evidence="3">PSN293</strain>
    </source>
</reference>
<reference evidence="3" key="2">
    <citation type="submission" date="2023-05" db="EMBL/GenBank/DDBJ databases">
        <authorList>
            <consortium name="Lawrence Berkeley National Laboratory"/>
            <person name="Steindorff A."/>
            <person name="Hensen N."/>
            <person name="Bonometti L."/>
            <person name="Westerberg I."/>
            <person name="Brannstrom I.O."/>
            <person name="Guillou S."/>
            <person name="Cros-Aarteil S."/>
            <person name="Calhoun S."/>
            <person name="Haridas S."/>
            <person name="Kuo A."/>
            <person name="Mondo S."/>
            <person name="Pangilinan J."/>
            <person name="Riley R."/>
            <person name="Labutti K."/>
            <person name="Andreopoulos B."/>
            <person name="Lipzen A."/>
            <person name="Chen C."/>
            <person name="Yanf M."/>
            <person name="Daum C."/>
            <person name="Ng V."/>
            <person name="Clum A."/>
            <person name="Ohm R."/>
            <person name="Martin F."/>
            <person name="Silar P."/>
            <person name="Natvig D."/>
            <person name="Lalanne C."/>
            <person name="Gautier V."/>
            <person name="Ament-Velasquez S.L."/>
            <person name="Kruys A."/>
            <person name="Hutchinson M.I."/>
            <person name="Powell A.J."/>
            <person name="Barry K."/>
            <person name="Miller A.N."/>
            <person name="Grigoriev I.V."/>
            <person name="Debuchy R."/>
            <person name="Gladieux P."/>
            <person name="Thoren M.H."/>
            <person name="Johannesson H."/>
        </authorList>
    </citation>
    <scope>NUCLEOTIDE SEQUENCE</scope>
    <source>
        <strain evidence="3">PSN293</strain>
    </source>
</reference>
<protein>
    <recommendedName>
        <fullName evidence="2">DUF7918 domain-containing protein</fullName>
    </recommendedName>
</protein>
<keyword evidence="4" id="KW-1185">Reference proteome</keyword>
<organism evidence="3 4">
    <name type="scientific">Rhypophila decipiens</name>
    <dbReference type="NCBI Taxonomy" id="261697"/>
    <lineage>
        <taxon>Eukaryota</taxon>
        <taxon>Fungi</taxon>
        <taxon>Dikarya</taxon>
        <taxon>Ascomycota</taxon>
        <taxon>Pezizomycotina</taxon>
        <taxon>Sordariomycetes</taxon>
        <taxon>Sordariomycetidae</taxon>
        <taxon>Sordariales</taxon>
        <taxon>Naviculisporaceae</taxon>
        <taxon>Rhypophila</taxon>
    </lineage>
</organism>
<dbReference type="EMBL" id="MU858382">
    <property type="protein sequence ID" value="KAK4206584.1"/>
    <property type="molecule type" value="Genomic_DNA"/>
</dbReference>
<name>A0AAN6XTE6_9PEZI</name>
<evidence type="ECO:0000313" key="3">
    <source>
        <dbReference type="EMBL" id="KAK4206584.1"/>
    </source>
</evidence>
<evidence type="ECO:0000259" key="2">
    <source>
        <dbReference type="Pfam" id="PF25534"/>
    </source>
</evidence>
<dbReference type="Proteomes" id="UP001301769">
    <property type="component" value="Unassembled WGS sequence"/>
</dbReference>
<gene>
    <name evidence="3" type="ORF">QBC37DRAFT_380953</name>
</gene>
<evidence type="ECO:0000313" key="4">
    <source>
        <dbReference type="Proteomes" id="UP001301769"/>
    </source>
</evidence>
<dbReference type="AlphaFoldDB" id="A0AAN6XTE6"/>
<comment type="caution">
    <text evidence="3">The sequence shown here is derived from an EMBL/GenBank/DDBJ whole genome shotgun (WGS) entry which is preliminary data.</text>
</comment>